<dbReference type="SMART" id="SM00895">
    <property type="entry name" value="FCD"/>
    <property type="match status" value="1"/>
</dbReference>
<organism evidence="5 6">
    <name type="scientific">Anaerobacillus arseniciselenatis</name>
    <dbReference type="NCBI Taxonomy" id="85682"/>
    <lineage>
        <taxon>Bacteria</taxon>
        <taxon>Bacillati</taxon>
        <taxon>Bacillota</taxon>
        <taxon>Bacilli</taxon>
        <taxon>Bacillales</taxon>
        <taxon>Bacillaceae</taxon>
        <taxon>Anaerobacillus</taxon>
    </lineage>
</organism>
<sequence>MSTKKSMKQHVYQTLKDAILSREIAPGSQLVEQMISEKLNVSRTPIRNAILQLEKEGLVTIYANRGAFVTLPTTAEIEQAYVARKKLEQSTAELAVVNVTEKDIERLRRIVKKERESYQNKDILEYLAINKEFHLELAKISGNKFLIDFIDKLLNQINVFLMLYDVFYDVNIENSQRYLEHEAIVDALEDKDIDRLQLLFQQHMKTSMTYMNLEEKRHTFFGV</sequence>
<accession>A0A1S2LK51</accession>
<dbReference type="AlphaFoldDB" id="A0A1S2LK51"/>
<gene>
    <name evidence="5" type="ORF">BKP35_10025</name>
</gene>
<evidence type="ECO:0000259" key="4">
    <source>
        <dbReference type="PROSITE" id="PS50949"/>
    </source>
</evidence>
<dbReference type="GO" id="GO:0003700">
    <property type="term" value="F:DNA-binding transcription factor activity"/>
    <property type="evidence" value="ECO:0007669"/>
    <property type="project" value="InterPro"/>
</dbReference>
<proteinExistence type="predicted"/>
<dbReference type="Pfam" id="PF07729">
    <property type="entry name" value="FCD"/>
    <property type="match status" value="1"/>
</dbReference>
<dbReference type="PRINTS" id="PR00035">
    <property type="entry name" value="HTHGNTR"/>
</dbReference>
<dbReference type="RefSeq" id="WP_071313199.1">
    <property type="nucleotide sequence ID" value="NZ_MLQQ01000018.1"/>
</dbReference>
<dbReference type="Pfam" id="PF00392">
    <property type="entry name" value="GntR"/>
    <property type="match status" value="1"/>
</dbReference>
<dbReference type="InterPro" id="IPR008920">
    <property type="entry name" value="TF_FadR/GntR_C"/>
</dbReference>
<dbReference type="InterPro" id="IPR011711">
    <property type="entry name" value="GntR_C"/>
</dbReference>
<evidence type="ECO:0000256" key="2">
    <source>
        <dbReference type="ARBA" id="ARBA00023125"/>
    </source>
</evidence>
<reference evidence="5 6" key="1">
    <citation type="submission" date="2016-10" db="EMBL/GenBank/DDBJ databases">
        <title>Draft genome sequences of four alkaliphilic bacteria belonging to the Anaerobacillus genus.</title>
        <authorList>
            <person name="Bassil N.M."/>
            <person name="Lloyd J.R."/>
        </authorList>
    </citation>
    <scope>NUCLEOTIDE SEQUENCE [LARGE SCALE GENOMIC DNA]</scope>
    <source>
        <strain evidence="5 6">DSM 15340</strain>
    </source>
</reference>
<dbReference type="PANTHER" id="PTHR43537">
    <property type="entry name" value="TRANSCRIPTIONAL REGULATOR, GNTR FAMILY"/>
    <property type="match status" value="1"/>
</dbReference>
<keyword evidence="1" id="KW-0805">Transcription regulation</keyword>
<dbReference type="OrthoDB" id="574518at2"/>
<dbReference type="InterPro" id="IPR036388">
    <property type="entry name" value="WH-like_DNA-bd_sf"/>
</dbReference>
<keyword evidence="3" id="KW-0804">Transcription</keyword>
<dbReference type="Gene3D" id="1.20.120.530">
    <property type="entry name" value="GntR ligand-binding domain-like"/>
    <property type="match status" value="1"/>
</dbReference>
<evidence type="ECO:0000313" key="6">
    <source>
        <dbReference type="Proteomes" id="UP000180098"/>
    </source>
</evidence>
<dbReference type="CDD" id="cd07377">
    <property type="entry name" value="WHTH_GntR"/>
    <property type="match status" value="1"/>
</dbReference>
<comment type="caution">
    <text evidence="5">The sequence shown here is derived from an EMBL/GenBank/DDBJ whole genome shotgun (WGS) entry which is preliminary data.</text>
</comment>
<dbReference type="InterPro" id="IPR000524">
    <property type="entry name" value="Tscrpt_reg_HTH_GntR"/>
</dbReference>
<dbReference type="InterPro" id="IPR036390">
    <property type="entry name" value="WH_DNA-bd_sf"/>
</dbReference>
<protein>
    <recommendedName>
        <fullName evidence="4">HTH gntR-type domain-containing protein</fullName>
    </recommendedName>
</protein>
<evidence type="ECO:0000313" key="5">
    <source>
        <dbReference type="EMBL" id="OIJ12892.1"/>
    </source>
</evidence>
<dbReference type="SUPFAM" id="SSF46785">
    <property type="entry name" value="Winged helix' DNA-binding domain"/>
    <property type="match status" value="1"/>
</dbReference>
<evidence type="ECO:0000256" key="1">
    <source>
        <dbReference type="ARBA" id="ARBA00023015"/>
    </source>
</evidence>
<evidence type="ECO:0000256" key="3">
    <source>
        <dbReference type="ARBA" id="ARBA00023163"/>
    </source>
</evidence>
<dbReference type="EMBL" id="MLQQ01000018">
    <property type="protein sequence ID" value="OIJ12892.1"/>
    <property type="molecule type" value="Genomic_DNA"/>
</dbReference>
<name>A0A1S2LK51_9BACI</name>
<feature type="domain" description="HTH gntR-type" evidence="4">
    <location>
        <begin position="5"/>
        <end position="72"/>
    </location>
</feature>
<dbReference type="SUPFAM" id="SSF48008">
    <property type="entry name" value="GntR ligand-binding domain-like"/>
    <property type="match status" value="1"/>
</dbReference>
<keyword evidence="2" id="KW-0238">DNA-binding</keyword>
<dbReference type="PROSITE" id="PS50949">
    <property type="entry name" value="HTH_GNTR"/>
    <property type="match status" value="1"/>
</dbReference>
<dbReference type="PANTHER" id="PTHR43537:SF53">
    <property type="entry name" value="HTH-TYPE TRANSCRIPTIONAL REPRESSOR NANR"/>
    <property type="match status" value="1"/>
</dbReference>
<dbReference type="Proteomes" id="UP000180098">
    <property type="component" value="Unassembled WGS sequence"/>
</dbReference>
<keyword evidence="6" id="KW-1185">Reference proteome</keyword>
<dbReference type="SMART" id="SM00345">
    <property type="entry name" value="HTH_GNTR"/>
    <property type="match status" value="1"/>
</dbReference>
<dbReference type="GO" id="GO:0003677">
    <property type="term" value="F:DNA binding"/>
    <property type="evidence" value="ECO:0007669"/>
    <property type="project" value="UniProtKB-KW"/>
</dbReference>
<dbReference type="Gene3D" id="1.10.10.10">
    <property type="entry name" value="Winged helix-like DNA-binding domain superfamily/Winged helix DNA-binding domain"/>
    <property type="match status" value="1"/>
</dbReference>